<sequence>MEAITRLRQTSTVSAYKTQFEVLSNRLKGLSENYKLSCFLSGLRDEIRLPVRMLHPQFLNTAFGLAKIQEEYITSTRGNNRLHSPCHSAPNEVSHSLLGNSMRKEGFSGPKPTPFKTSAPFQRLTPAEMKAKREKEICYFCEDQWQPGHKCNKAKFFEMAGLEWLQDSEKEEAGPQDSQETNEPVGVETEVPEISFHAIAGCISPKTMRVHGKVKNCSVIVLVDTGSTHNFLDPMLARKVGLAVKQSGQITVRVANRESMNGEGLVQQLQFQMQGHNFTTDFFLLPLGGCDVVVGMQWLRTLGPVLWDFTNLTMTFTSGKGSVTLVGLSSSKPEFVEDVQICQLTMVEGKGMLLQLVHNETTQAMGMYAANIEAVLAKYDHVFAEPKGLPPRRSRDHQINLKEGTMPISARPYRYPFFQKTEIEKIVKELLAAGVIRSSQSPFSSPVLLVRKSDRSWRMCIDYRGLNRETIKHKFPIPVIDELLDELHGASIFSKLDLRSGYHQILMKEEDIEKTAFRTYQWQYEFLVMPFGLTNAPATFQSLMNENKCRFACEEIEYLGHLVSAQGVKADPAKIKAMLEWPLPKSLKLLRGFLGLTGYYRKFVKGYGSIAAPLTNLLKKDAFNWGNEATTAFTDLKKAVTNPPVLALPDFSKPFVLECDASGRGIGDVLGQNGRPLAFLSQALKGKALDLSTYEKEFLAIVVAVKKWRPYLLGAEFVIKTYQQSLKFLLEQKIGTPSQQKWITKLLGYDFTIEYKHGKDNVAADSLSRREEVEEESVDMMAITVLDPLWLEQLRHSYLDDEEISAICQKFQEGKLSDQKFEVRNGLLFKKGRIFLSSSSPMKDQVLQFIHSSAFGGHSGYHKALHRARADFIWSGMRRDIKQFIKECQICQRCKTENLQPAGLLQPLPLPSRSWSDISMDFIDSLPCSKGFSVILVVVDRFTKYAHFLPLSHPYTAASVVAVFTSQVFKLHGLPSTIVTDRDVVFTSNFWRELFKLQGTKLHFTSAYHPQSDGKTEVVNKCVQQYLRCFVSERPKQWVHWLPWAEWWYNTSVHSSTKMTPFEALYGISPPTLIQYVDRTTQNEAVGRELKSRDEILMLLKKNLMAAQVTMKQQYDKHHIQRKFKVDDLVYLKMHKYKQQTVSQASRSKLVARYCGPFRIVECIGEVAYRLELPPS</sequence>
<reference evidence="17" key="2">
    <citation type="submission" date="2020-03" db="EMBL/GenBank/DDBJ databases">
        <title>Walnut 2.0.</title>
        <authorList>
            <person name="Marrano A."/>
            <person name="Britton M."/>
            <person name="Zimin A.V."/>
            <person name="Zaini P.A."/>
            <person name="Workman R."/>
            <person name="Puiu D."/>
            <person name="Bianco L."/>
            <person name="Allen B.J."/>
            <person name="Troggio M."/>
            <person name="Leslie C.A."/>
            <person name="Timp W."/>
            <person name="Dendekar A."/>
            <person name="Salzberg S.L."/>
            <person name="Neale D.B."/>
        </authorList>
    </citation>
    <scope>NUCLEOTIDE SEQUENCE</scope>
    <source>
        <tissue evidence="17">Leaves</tissue>
    </source>
</reference>
<dbReference type="PROSITE" id="PS50994">
    <property type="entry name" value="INTEGRASE"/>
    <property type="match status" value="1"/>
</dbReference>
<dbReference type="GO" id="GO:0046872">
    <property type="term" value="F:metal ion binding"/>
    <property type="evidence" value="ECO:0007669"/>
    <property type="project" value="UniProtKB-KW"/>
</dbReference>
<dbReference type="AlphaFoldDB" id="A0A833XSB8"/>
<keyword evidence="15" id="KW-0511">Multifunctional enzyme</keyword>
<dbReference type="FunFam" id="3.30.420.10:FF:000032">
    <property type="entry name" value="Retrovirus-related Pol polyprotein from transposon 297-like Protein"/>
    <property type="match status" value="1"/>
</dbReference>
<keyword evidence="5" id="KW-0479">Metal-binding</keyword>
<dbReference type="InterPro" id="IPR001584">
    <property type="entry name" value="Integrase_cat-core"/>
</dbReference>
<dbReference type="Pfam" id="PF00665">
    <property type="entry name" value="rve"/>
    <property type="match status" value="1"/>
</dbReference>
<dbReference type="InterPro" id="IPR000477">
    <property type="entry name" value="RT_dom"/>
</dbReference>
<keyword evidence="4" id="KW-0540">Nuclease</keyword>
<dbReference type="FunFam" id="3.30.70.270:FF:000020">
    <property type="entry name" value="Transposon Tf2-6 polyprotein-like Protein"/>
    <property type="match status" value="1"/>
</dbReference>
<dbReference type="SUPFAM" id="SSF56672">
    <property type="entry name" value="DNA/RNA polymerases"/>
    <property type="match status" value="1"/>
</dbReference>
<evidence type="ECO:0000259" key="16">
    <source>
        <dbReference type="PROSITE" id="PS50994"/>
    </source>
</evidence>
<comment type="caution">
    <text evidence="17">The sequence shown here is derived from an EMBL/GenBank/DDBJ whole genome shotgun (WGS) entry which is preliminary data.</text>
</comment>
<evidence type="ECO:0000313" key="18">
    <source>
        <dbReference type="Proteomes" id="UP000619265"/>
    </source>
</evidence>
<dbReference type="InterPro" id="IPR041588">
    <property type="entry name" value="Integrase_H2C2"/>
</dbReference>
<keyword evidence="9" id="KW-0460">Magnesium</keyword>
<keyword evidence="11" id="KW-0695">RNA-directed DNA polymerase</keyword>
<evidence type="ECO:0000256" key="4">
    <source>
        <dbReference type="ARBA" id="ARBA00022722"/>
    </source>
</evidence>
<keyword evidence="13" id="KW-0238">DNA-binding</keyword>
<dbReference type="InterPro" id="IPR012337">
    <property type="entry name" value="RNaseH-like_sf"/>
</dbReference>
<organism evidence="17 18">
    <name type="scientific">Juglans regia</name>
    <name type="common">English walnut</name>
    <dbReference type="NCBI Taxonomy" id="51240"/>
    <lineage>
        <taxon>Eukaryota</taxon>
        <taxon>Viridiplantae</taxon>
        <taxon>Streptophyta</taxon>
        <taxon>Embryophyta</taxon>
        <taxon>Tracheophyta</taxon>
        <taxon>Spermatophyta</taxon>
        <taxon>Magnoliopsida</taxon>
        <taxon>eudicotyledons</taxon>
        <taxon>Gunneridae</taxon>
        <taxon>Pentapetalae</taxon>
        <taxon>rosids</taxon>
        <taxon>fabids</taxon>
        <taxon>Fagales</taxon>
        <taxon>Juglandaceae</taxon>
        <taxon>Juglans</taxon>
    </lineage>
</organism>
<dbReference type="Pfam" id="PF08284">
    <property type="entry name" value="RVP_2"/>
    <property type="match status" value="1"/>
</dbReference>
<evidence type="ECO:0000256" key="9">
    <source>
        <dbReference type="ARBA" id="ARBA00022842"/>
    </source>
</evidence>
<evidence type="ECO:0000256" key="2">
    <source>
        <dbReference type="ARBA" id="ARBA00022679"/>
    </source>
</evidence>
<dbReference type="InterPro" id="IPR036397">
    <property type="entry name" value="RNaseH_sf"/>
</dbReference>
<evidence type="ECO:0000256" key="14">
    <source>
        <dbReference type="ARBA" id="ARBA00023172"/>
    </source>
</evidence>
<dbReference type="Gene3D" id="3.30.70.270">
    <property type="match status" value="1"/>
</dbReference>
<dbReference type="Proteomes" id="UP000619265">
    <property type="component" value="Unassembled WGS sequence"/>
</dbReference>
<evidence type="ECO:0000256" key="13">
    <source>
        <dbReference type="ARBA" id="ARBA00023125"/>
    </source>
</evidence>
<dbReference type="Pfam" id="PF00078">
    <property type="entry name" value="RVT_1"/>
    <property type="match status" value="1"/>
</dbReference>
<dbReference type="PANTHER" id="PTHR37984">
    <property type="entry name" value="PROTEIN CBG26694"/>
    <property type="match status" value="1"/>
</dbReference>
<dbReference type="InterPro" id="IPR043128">
    <property type="entry name" value="Rev_trsase/Diguanyl_cyclase"/>
</dbReference>
<dbReference type="GO" id="GO:0006508">
    <property type="term" value="P:proteolysis"/>
    <property type="evidence" value="ECO:0007669"/>
    <property type="project" value="UniProtKB-KW"/>
</dbReference>
<accession>A0A833XSB8</accession>
<evidence type="ECO:0000256" key="7">
    <source>
        <dbReference type="ARBA" id="ARBA00022759"/>
    </source>
</evidence>
<evidence type="ECO:0000256" key="8">
    <source>
        <dbReference type="ARBA" id="ARBA00022801"/>
    </source>
</evidence>
<keyword evidence="10" id="KW-0229">DNA integration</keyword>
<dbReference type="GO" id="GO:0003677">
    <property type="term" value="F:DNA binding"/>
    <property type="evidence" value="ECO:0007669"/>
    <property type="project" value="UniProtKB-KW"/>
</dbReference>
<keyword evidence="6" id="KW-0064">Aspartyl protease</keyword>
<evidence type="ECO:0000256" key="12">
    <source>
        <dbReference type="ARBA" id="ARBA00022932"/>
    </source>
</evidence>
<dbReference type="Gene3D" id="3.10.20.370">
    <property type="match status" value="1"/>
</dbReference>
<dbReference type="GO" id="GO:0004190">
    <property type="term" value="F:aspartic-type endopeptidase activity"/>
    <property type="evidence" value="ECO:0007669"/>
    <property type="project" value="UniProtKB-KW"/>
</dbReference>
<dbReference type="Gene3D" id="3.30.420.10">
    <property type="entry name" value="Ribonuclease H-like superfamily/Ribonuclease H"/>
    <property type="match status" value="1"/>
</dbReference>
<keyword evidence="3" id="KW-0548">Nucleotidyltransferase</keyword>
<evidence type="ECO:0000256" key="3">
    <source>
        <dbReference type="ARBA" id="ARBA00022695"/>
    </source>
</evidence>
<dbReference type="GO" id="GO:0004519">
    <property type="term" value="F:endonuclease activity"/>
    <property type="evidence" value="ECO:0007669"/>
    <property type="project" value="UniProtKB-KW"/>
</dbReference>
<dbReference type="Gramene" id="Jr03_19970_p1">
    <property type="protein sequence ID" value="cds.Jr03_19970_p1"/>
    <property type="gene ID" value="Jr03_19970"/>
</dbReference>
<dbReference type="CDD" id="cd09274">
    <property type="entry name" value="RNase_HI_RT_Ty3"/>
    <property type="match status" value="1"/>
</dbReference>
<evidence type="ECO:0000256" key="1">
    <source>
        <dbReference type="ARBA" id="ARBA00022670"/>
    </source>
</evidence>
<dbReference type="GO" id="GO:0006310">
    <property type="term" value="P:DNA recombination"/>
    <property type="evidence" value="ECO:0007669"/>
    <property type="project" value="UniProtKB-KW"/>
</dbReference>
<keyword evidence="14" id="KW-0233">DNA recombination</keyword>
<gene>
    <name evidence="17" type="ORF">F2P56_007468</name>
</gene>
<evidence type="ECO:0000256" key="5">
    <source>
        <dbReference type="ARBA" id="ARBA00022723"/>
    </source>
</evidence>
<dbReference type="Pfam" id="PF24626">
    <property type="entry name" value="SH3_Tf2-1"/>
    <property type="match status" value="1"/>
</dbReference>
<dbReference type="GO" id="GO:0003964">
    <property type="term" value="F:RNA-directed DNA polymerase activity"/>
    <property type="evidence" value="ECO:0007669"/>
    <property type="project" value="UniProtKB-KW"/>
</dbReference>
<dbReference type="EMBL" id="LIHL02000003">
    <property type="protein sequence ID" value="KAF5475691.1"/>
    <property type="molecule type" value="Genomic_DNA"/>
</dbReference>
<dbReference type="Pfam" id="PF17919">
    <property type="entry name" value="RT_RNaseH_2"/>
    <property type="match status" value="1"/>
</dbReference>
<feature type="domain" description="Integrase catalytic" evidence="16">
    <location>
        <begin position="905"/>
        <end position="1069"/>
    </location>
</feature>
<reference evidence="17" key="1">
    <citation type="submission" date="2015-10" db="EMBL/GenBank/DDBJ databases">
        <authorList>
            <person name="Martinez-Garcia P.J."/>
            <person name="Crepeau M.W."/>
            <person name="Puiu D."/>
            <person name="Gonzalez-Ibeas D."/>
            <person name="Whalen J."/>
            <person name="Stevens K."/>
            <person name="Paul R."/>
            <person name="Butterfield T."/>
            <person name="Britton M."/>
            <person name="Reagan R."/>
            <person name="Chakraborty S."/>
            <person name="Walawage S.L."/>
            <person name="Vasquez-Gross H.A."/>
            <person name="Cardeno C."/>
            <person name="Famula R."/>
            <person name="Pratt K."/>
            <person name="Kuruganti S."/>
            <person name="Aradhya M.K."/>
            <person name="Leslie C.A."/>
            <person name="Dandekar A.M."/>
            <person name="Salzberg S.L."/>
            <person name="Wegrzyn J.L."/>
            <person name="Langley C.H."/>
            <person name="Neale D.B."/>
        </authorList>
    </citation>
    <scope>NUCLEOTIDE SEQUENCE</scope>
    <source>
        <tissue evidence="17">Leaves</tissue>
    </source>
</reference>
<evidence type="ECO:0000256" key="6">
    <source>
        <dbReference type="ARBA" id="ARBA00022750"/>
    </source>
</evidence>
<dbReference type="GO" id="GO:0003887">
    <property type="term" value="F:DNA-directed DNA polymerase activity"/>
    <property type="evidence" value="ECO:0007669"/>
    <property type="project" value="UniProtKB-KW"/>
</dbReference>
<evidence type="ECO:0000313" key="17">
    <source>
        <dbReference type="EMBL" id="KAF5475691.1"/>
    </source>
</evidence>
<proteinExistence type="predicted"/>
<evidence type="ECO:0000256" key="10">
    <source>
        <dbReference type="ARBA" id="ARBA00022908"/>
    </source>
</evidence>
<dbReference type="CDD" id="cd00303">
    <property type="entry name" value="retropepsin_like"/>
    <property type="match status" value="1"/>
</dbReference>
<dbReference type="InterPro" id="IPR056924">
    <property type="entry name" value="SH3_Tf2-1"/>
</dbReference>
<dbReference type="InterPro" id="IPR021109">
    <property type="entry name" value="Peptidase_aspartic_dom_sf"/>
</dbReference>
<dbReference type="GO" id="GO:0015074">
    <property type="term" value="P:DNA integration"/>
    <property type="evidence" value="ECO:0007669"/>
    <property type="project" value="UniProtKB-KW"/>
</dbReference>
<protein>
    <recommendedName>
        <fullName evidence="16">Integrase catalytic domain-containing protein</fullName>
    </recommendedName>
</protein>
<dbReference type="Gene3D" id="3.10.10.10">
    <property type="entry name" value="HIV Type 1 Reverse Transcriptase, subunit A, domain 1"/>
    <property type="match status" value="1"/>
</dbReference>
<keyword evidence="8" id="KW-0378">Hydrolase</keyword>
<evidence type="ECO:0000256" key="15">
    <source>
        <dbReference type="ARBA" id="ARBA00023268"/>
    </source>
</evidence>
<keyword evidence="12" id="KW-0239">DNA-directed DNA polymerase</keyword>
<dbReference type="CDD" id="cd01647">
    <property type="entry name" value="RT_LTR"/>
    <property type="match status" value="1"/>
</dbReference>
<dbReference type="Gene3D" id="2.40.70.10">
    <property type="entry name" value="Acid Proteases"/>
    <property type="match status" value="1"/>
</dbReference>
<dbReference type="Gene3D" id="1.10.340.70">
    <property type="match status" value="1"/>
</dbReference>
<dbReference type="InterPro" id="IPR050951">
    <property type="entry name" value="Retrovirus_Pol_polyprotein"/>
</dbReference>
<keyword evidence="1" id="KW-0645">Protease</keyword>
<dbReference type="InterPro" id="IPR043502">
    <property type="entry name" value="DNA/RNA_pol_sf"/>
</dbReference>
<keyword evidence="7" id="KW-0255">Endonuclease</keyword>
<name>A0A833XSB8_JUGRE</name>
<keyword evidence="2" id="KW-0808">Transferase</keyword>
<evidence type="ECO:0000256" key="11">
    <source>
        <dbReference type="ARBA" id="ARBA00022918"/>
    </source>
</evidence>
<dbReference type="InterPro" id="IPR041577">
    <property type="entry name" value="RT_RNaseH_2"/>
</dbReference>
<dbReference type="Pfam" id="PF17921">
    <property type="entry name" value="Integrase_H2C2"/>
    <property type="match status" value="1"/>
</dbReference>
<dbReference type="PANTHER" id="PTHR37984:SF5">
    <property type="entry name" value="PROTEIN NYNRIN-LIKE"/>
    <property type="match status" value="1"/>
</dbReference>
<dbReference type="SUPFAM" id="SSF50630">
    <property type="entry name" value="Acid proteases"/>
    <property type="match status" value="1"/>
</dbReference>
<dbReference type="SUPFAM" id="SSF53098">
    <property type="entry name" value="Ribonuclease H-like"/>
    <property type="match status" value="1"/>
</dbReference>